<keyword evidence="17" id="KW-0812">Transmembrane</keyword>
<dbReference type="Pfam" id="PF00905">
    <property type="entry name" value="Transpeptidase"/>
    <property type="match status" value="1"/>
</dbReference>
<evidence type="ECO:0000256" key="15">
    <source>
        <dbReference type="ARBA" id="ARBA00049902"/>
    </source>
</evidence>
<evidence type="ECO:0000256" key="9">
    <source>
        <dbReference type="ARBA" id="ARBA00022801"/>
    </source>
</evidence>
<dbReference type="InterPro" id="IPR036950">
    <property type="entry name" value="PBP_transglycosylase"/>
</dbReference>
<dbReference type="GO" id="GO:0008658">
    <property type="term" value="F:penicillin binding"/>
    <property type="evidence" value="ECO:0007669"/>
    <property type="project" value="InterPro"/>
</dbReference>
<dbReference type="GO" id="GO:0009002">
    <property type="term" value="F:serine-type D-Ala-D-Ala carboxypeptidase activity"/>
    <property type="evidence" value="ECO:0007669"/>
    <property type="project" value="UniProtKB-EC"/>
</dbReference>
<dbReference type="GO" id="GO:0046677">
    <property type="term" value="P:response to antibiotic"/>
    <property type="evidence" value="ECO:0007669"/>
    <property type="project" value="UniProtKB-KW"/>
</dbReference>
<name>A0A3E2W434_CLOIN</name>
<feature type="compositionally biased region" description="Low complexity" evidence="16">
    <location>
        <begin position="852"/>
        <end position="889"/>
    </location>
</feature>
<dbReference type="Pfam" id="PF00912">
    <property type="entry name" value="Transgly"/>
    <property type="match status" value="1"/>
</dbReference>
<feature type="region of interest" description="Disordered" evidence="16">
    <location>
        <begin position="844"/>
        <end position="889"/>
    </location>
</feature>
<organism evidence="20 21">
    <name type="scientific">Clostridium innocuum</name>
    <dbReference type="NCBI Taxonomy" id="1522"/>
    <lineage>
        <taxon>Bacteria</taxon>
        <taxon>Bacillati</taxon>
        <taxon>Bacillota</taxon>
        <taxon>Clostridia</taxon>
        <taxon>Eubacteriales</taxon>
        <taxon>Clostridiaceae</taxon>
        <taxon>Clostridium</taxon>
    </lineage>
</organism>
<evidence type="ECO:0000256" key="10">
    <source>
        <dbReference type="ARBA" id="ARBA00022968"/>
    </source>
</evidence>
<feature type="domain" description="Penicillin-binding protein transpeptidase" evidence="18">
    <location>
        <begin position="365"/>
        <end position="602"/>
    </location>
</feature>
<dbReference type="InterPro" id="IPR012338">
    <property type="entry name" value="Beta-lactam/transpept-like"/>
</dbReference>
<dbReference type="PANTHER" id="PTHR32282">
    <property type="entry name" value="BINDING PROTEIN TRANSPEPTIDASE, PUTATIVE-RELATED"/>
    <property type="match status" value="1"/>
</dbReference>
<comment type="function">
    <text evidence="1">Cell wall formation. Synthesis of cross-linked peptidoglycan from the lipid intermediates. The enzyme has a penicillin-insensitive transglycosylase N-terminal domain (formation of linear glycan strands) and a penicillin-sensitive transpeptidase C-terminal domain (cross-linking of the peptide subunits).</text>
</comment>
<keyword evidence="11" id="KW-0046">Antibiotic resistance</keyword>
<comment type="subcellular location">
    <subcellularLocation>
        <location evidence="2">Cell membrane</location>
        <topology evidence="2">Single-pass type II membrane protein</topology>
    </subcellularLocation>
</comment>
<dbReference type="PANTHER" id="PTHR32282:SF29">
    <property type="entry name" value="PENICILLIN-BINDING PROTEIN 1A"/>
    <property type="match status" value="1"/>
</dbReference>
<evidence type="ECO:0000256" key="17">
    <source>
        <dbReference type="SAM" id="Phobius"/>
    </source>
</evidence>
<feature type="domain" description="Glycosyl transferase family 51" evidence="19">
    <location>
        <begin position="74"/>
        <end position="251"/>
    </location>
</feature>
<evidence type="ECO:0000256" key="12">
    <source>
        <dbReference type="ARBA" id="ARBA00023268"/>
    </source>
</evidence>
<dbReference type="SUPFAM" id="SSF53955">
    <property type="entry name" value="Lysozyme-like"/>
    <property type="match status" value="1"/>
</dbReference>
<keyword evidence="17" id="KW-0472">Membrane</keyword>
<evidence type="ECO:0000256" key="5">
    <source>
        <dbReference type="ARBA" id="ARBA00022645"/>
    </source>
</evidence>
<dbReference type="Gene3D" id="3.40.710.10">
    <property type="entry name" value="DD-peptidase/beta-lactamase superfamily"/>
    <property type="match status" value="1"/>
</dbReference>
<dbReference type="GO" id="GO:0009252">
    <property type="term" value="P:peptidoglycan biosynthetic process"/>
    <property type="evidence" value="ECO:0007669"/>
    <property type="project" value="TreeGrafter"/>
</dbReference>
<evidence type="ECO:0000256" key="2">
    <source>
        <dbReference type="ARBA" id="ARBA00004401"/>
    </source>
</evidence>
<evidence type="ECO:0000256" key="1">
    <source>
        <dbReference type="ARBA" id="ARBA00002624"/>
    </source>
</evidence>
<dbReference type="RefSeq" id="WP_117441485.1">
    <property type="nucleotide sequence ID" value="NZ_JAJFEN010000001.1"/>
</dbReference>
<dbReference type="EC" id="2.4.99.28" evidence="14"/>
<dbReference type="Gene3D" id="1.20.1270.90">
    <property type="entry name" value="AF1782-like"/>
    <property type="match status" value="2"/>
</dbReference>
<evidence type="ECO:0000256" key="6">
    <source>
        <dbReference type="ARBA" id="ARBA00022670"/>
    </source>
</evidence>
<dbReference type="GO" id="GO:0008955">
    <property type="term" value="F:peptidoglycan glycosyltransferase activity"/>
    <property type="evidence" value="ECO:0007669"/>
    <property type="project" value="UniProtKB-EC"/>
</dbReference>
<dbReference type="GO" id="GO:0005886">
    <property type="term" value="C:plasma membrane"/>
    <property type="evidence" value="ECO:0007669"/>
    <property type="project" value="UniProtKB-SubCell"/>
</dbReference>
<dbReference type="GO" id="GO:0030288">
    <property type="term" value="C:outer membrane-bounded periplasmic space"/>
    <property type="evidence" value="ECO:0007669"/>
    <property type="project" value="TreeGrafter"/>
</dbReference>
<evidence type="ECO:0000256" key="4">
    <source>
        <dbReference type="ARBA" id="ARBA00018638"/>
    </source>
</evidence>
<keyword evidence="7" id="KW-0328">Glycosyltransferase</keyword>
<keyword evidence="9" id="KW-0378">Hydrolase</keyword>
<dbReference type="Pfam" id="PF07554">
    <property type="entry name" value="FIVAR"/>
    <property type="match status" value="2"/>
</dbReference>
<dbReference type="InterPro" id="IPR001460">
    <property type="entry name" value="PCN-bd_Tpept"/>
</dbReference>
<evidence type="ECO:0000259" key="19">
    <source>
        <dbReference type="Pfam" id="PF00912"/>
    </source>
</evidence>
<evidence type="ECO:0000313" key="20">
    <source>
        <dbReference type="EMBL" id="RGC19000.1"/>
    </source>
</evidence>
<dbReference type="GO" id="GO:0006508">
    <property type="term" value="P:proteolysis"/>
    <property type="evidence" value="ECO:0007669"/>
    <property type="project" value="UniProtKB-KW"/>
</dbReference>
<dbReference type="OrthoDB" id="9766909at2"/>
<keyword evidence="10" id="KW-0735">Signal-anchor</keyword>
<dbReference type="EMBL" id="QVEV01000001">
    <property type="protein sequence ID" value="RGC19000.1"/>
    <property type="molecule type" value="Genomic_DNA"/>
</dbReference>
<evidence type="ECO:0000256" key="16">
    <source>
        <dbReference type="SAM" id="MobiDB-lite"/>
    </source>
</evidence>
<proteinExistence type="predicted"/>
<dbReference type="InterPro" id="IPR023346">
    <property type="entry name" value="Lysozyme-like_dom_sf"/>
</dbReference>
<evidence type="ECO:0000313" key="21">
    <source>
        <dbReference type="Proteomes" id="UP000260025"/>
    </source>
</evidence>
<keyword evidence="6" id="KW-0645">Protease</keyword>
<evidence type="ECO:0000256" key="11">
    <source>
        <dbReference type="ARBA" id="ARBA00023251"/>
    </source>
</evidence>
<keyword evidence="8" id="KW-0808">Transferase</keyword>
<sequence>MDKKQQPKAGRKKSSQGGGRIFRSIVIVFLALVLVGGVSVFFMLSTIVGSVDTDDLADKIVNREPSTFYAADGTKIYEWGGVSRENVTYKQIPQSTIDAFLAIEDSRYFSHNGFDLPRFISSALFNVKSGSFAQGGSTLTMQTIDNFIMKPEEEKAEKEGKAYSSLEKVNRKVQEIYMSMSLEKDLSKEEIITKYLNEINFGDSARGIQKGAEYYFGKNVEELNLAESAFLAGVINAPNSYNPYRGYDKSTGDNFYQYASERRDETLNLMLKHGYITETEYKLAKSTKLAFQLTGEKKKSSAGSDKYYDYVYEAAKEVQALTGEDPALVPMKIYTSLNINAQDQANELSSGKSVEFFSDSNFQIGFTVLNNQTGEIVAVSGGRSDVESKTYLNRYTEPKSVGSTIKPLLDYAPTFDKLGWATSRVMEDKPLNITGWSVQNSDGNFYGKVSLERAVSKSLNTIAVQSLQALLESEGQDAMIQYLKNLGFSDKVADAFSLQYSIGGSEMKGSTTQMAAAYAALANGGYYIEPHMVTKVEYKDESRTFDNKPKKTRVMSEQAAYMMSDLLYKAVNGKTKGENLMGSLGFGAYPVYGKTGTSDWADLGVAYGIPVLAMKDEWMINYTSEYTIATWSGFDAAKEGAYFTMDMINANIPGWINKSMLDTISSNAVRIQQPDGISSYGGGLIKTEWLSSAAKNNPMTEQNANITHSKLEAAISSAAGMNADDYTAESYAKLKEALDAARKVMANSAATQEEIDAARSALEAAMQGLVKKEETPKTDTSALSSALNSAQGYVDTTKYQSDKVAALQSAISSGNSVLANKDSTQEQIDAAAAAINTAVQNCISSPVQTTPPADTGGDTNNGNGTTPAPDNSQNTQNNQNNQNNQTPAP</sequence>
<keyword evidence="17" id="KW-1133">Transmembrane helix</keyword>
<dbReference type="AlphaFoldDB" id="A0A3E2W434"/>
<keyword evidence="5" id="KW-0121">Carboxypeptidase</keyword>
<dbReference type="InterPro" id="IPR050396">
    <property type="entry name" value="Glycosyltr_51/Transpeptidase"/>
</dbReference>
<evidence type="ECO:0000256" key="13">
    <source>
        <dbReference type="ARBA" id="ARBA00034000"/>
    </source>
</evidence>
<evidence type="ECO:0000256" key="3">
    <source>
        <dbReference type="ARBA" id="ARBA00012448"/>
    </source>
</evidence>
<accession>A0A3E2W434</accession>
<feature type="transmembrane region" description="Helical" evidence="17">
    <location>
        <begin position="21"/>
        <end position="44"/>
    </location>
</feature>
<evidence type="ECO:0000256" key="7">
    <source>
        <dbReference type="ARBA" id="ARBA00022676"/>
    </source>
</evidence>
<protein>
    <recommendedName>
        <fullName evidence="4">Penicillin-binding protein 1A</fullName>
        <ecNumber evidence="14">2.4.99.28</ecNumber>
        <ecNumber evidence="3">3.4.16.4</ecNumber>
    </recommendedName>
</protein>
<evidence type="ECO:0000259" key="18">
    <source>
        <dbReference type="Pfam" id="PF00905"/>
    </source>
</evidence>
<dbReference type="Gene3D" id="1.10.3810.10">
    <property type="entry name" value="Biosynthetic peptidoglycan transglycosylase-like"/>
    <property type="match status" value="1"/>
</dbReference>
<dbReference type="InterPro" id="IPR001264">
    <property type="entry name" value="Glyco_trans_51"/>
</dbReference>
<evidence type="ECO:0000256" key="14">
    <source>
        <dbReference type="ARBA" id="ARBA00044770"/>
    </source>
</evidence>
<dbReference type="Proteomes" id="UP000260025">
    <property type="component" value="Unassembled WGS sequence"/>
</dbReference>
<comment type="catalytic activity">
    <reaction evidence="15">
        <text>[GlcNAc-(1-&gt;4)-Mur2Ac(oyl-L-Ala-gamma-D-Glu-L-Lys-D-Ala-D-Ala)](n)-di-trans,octa-cis-undecaprenyl diphosphate + beta-D-GlcNAc-(1-&gt;4)-Mur2Ac(oyl-L-Ala-gamma-D-Glu-L-Lys-D-Ala-D-Ala)-di-trans,octa-cis-undecaprenyl diphosphate = [GlcNAc-(1-&gt;4)-Mur2Ac(oyl-L-Ala-gamma-D-Glu-L-Lys-D-Ala-D-Ala)](n+1)-di-trans,octa-cis-undecaprenyl diphosphate + di-trans,octa-cis-undecaprenyl diphosphate + H(+)</text>
        <dbReference type="Rhea" id="RHEA:23708"/>
        <dbReference type="Rhea" id="RHEA-COMP:9602"/>
        <dbReference type="Rhea" id="RHEA-COMP:9603"/>
        <dbReference type="ChEBI" id="CHEBI:15378"/>
        <dbReference type="ChEBI" id="CHEBI:58405"/>
        <dbReference type="ChEBI" id="CHEBI:60033"/>
        <dbReference type="ChEBI" id="CHEBI:78435"/>
        <dbReference type="EC" id="2.4.99.28"/>
    </reaction>
</comment>
<comment type="catalytic activity">
    <reaction evidence="13">
        <text>Preferential cleavage: (Ac)2-L-Lys-D-Ala-|-D-Ala. Also transpeptidation of peptidyl-alanyl moieties that are N-acyl substituents of D-alanine.</text>
        <dbReference type="EC" id="3.4.16.4"/>
    </reaction>
</comment>
<comment type="caution">
    <text evidence="20">The sequence shown here is derived from an EMBL/GenBank/DDBJ whole genome shotgun (WGS) entry which is preliminary data.</text>
</comment>
<reference evidence="20 21" key="1">
    <citation type="submission" date="2018-08" db="EMBL/GenBank/DDBJ databases">
        <title>A genome reference for cultivated species of the human gut microbiota.</title>
        <authorList>
            <person name="Zou Y."/>
            <person name="Xue W."/>
            <person name="Luo G."/>
        </authorList>
    </citation>
    <scope>NUCLEOTIDE SEQUENCE [LARGE SCALE GENOMIC DNA]</scope>
    <source>
        <strain evidence="20 21">OF01-2LB</strain>
    </source>
</reference>
<dbReference type="SUPFAM" id="SSF56601">
    <property type="entry name" value="beta-lactamase/transpeptidase-like"/>
    <property type="match status" value="1"/>
</dbReference>
<gene>
    <name evidence="20" type="ORF">DXA38_00500</name>
</gene>
<keyword evidence="12" id="KW-0511">Multifunctional enzyme</keyword>
<dbReference type="EC" id="3.4.16.4" evidence="3"/>
<evidence type="ECO:0000256" key="8">
    <source>
        <dbReference type="ARBA" id="ARBA00022679"/>
    </source>
</evidence>